<dbReference type="SUPFAM" id="SSF56672">
    <property type="entry name" value="DNA/RNA polymerases"/>
    <property type="match status" value="1"/>
</dbReference>
<reference evidence="5" key="1">
    <citation type="journal article" date="2019" name="Int. J. Syst. Evol. Microbiol.">
        <title>The Global Catalogue of Microorganisms (GCM) 10K type strain sequencing project: providing services to taxonomists for standard genome sequencing and annotation.</title>
        <authorList>
            <consortium name="The Broad Institute Genomics Platform"/>
            <consortium name="The Broad Institute Genome Sequencing Center for Infectious Disease"/>
            <person name="Wu L."/>
            <person name="Ma J."/>
        </authorList>
    </citation>
    <scope>NUCLEOTIDE SEQUENCE [LARGE SCALE GENOMIC DNA]</scope>
    <source>
        <strain evidence="5">JCM 17688</strain>
    </source>
</reference>
<dbReference type="InterPro" id="IPR001126">
    <property type="entry name" value="UmuC"/>
</dbReference>
<sequence length="519" mass="54641">MAAAVEVDLPPDRPVAVVRAVMVIAGSASARSAGVRRGLRRREAQARCPLLHVAAADDARDARVFEPVAAAVAELIPLIEVLRPGLVVIPARGAVRFFGTEAAAAERLVDAVSAVGMESQVGTADEVFTAACAARRGVVVPSGGSAEFLARLPVAELGVEPSLGGGDRTELLDLLHRLGLRTVGDFAALAATDVATRFGIDAIAAHRQARAVEDRPPSTRALPPGLEVVHHPDPPIDRVDAAAFAGRALAAELHGRLAAAGVACMRLQVSAATANGEVHTRTWRCAEPLTLEGTADRIRWQLDGWITGGRSRKGGTAAPPGPTAPVTLLRLEPVEVVDAGGLQAGIWGGEGDDGARFRRALVRVQGLLGGEAVRVGVRSGGRGPAEQITWVPLGDEPVPERDPAAPRPGRLPQPAPTVLCTGVTVDVTDARGAPVRVTDRGVFTAEPTHLAWDGREWGLSWWAGPWLVDERWWEPGAGPAARAQVLLEPTGRHPTQLAQVRALLLRYAADRWEVEGVYE</sequence>
<dbReference type="Gene3D" id="3.40.1170.60">
    <property type="match status" value="1"/>
</dbReference>
<dbReference type="Proteomes" id="UP001500635">
    <property type="component" value="Unassembled WGS sequence"/>
</dbReference>
<feature type="compositionally biased region" description="Pro residues" evidence="2">
    <location>
        <begin position="405"/>
        <end position="415"/>
    </location>
</feature>
<protein>
    <submittedName>
        <fullName evidence="4">DNA polymerase Y family protein</fullName>
    </submittedName>
</protein>
<keyword evidence="5" id="KW-1185">Reference proteome</keyword>
<dbReference type="Pfam" id="PF00817">
    <property type="entry name" value="IMS"/>
    <property type="match status" value="1"/>
</dbReference>
<name>A0ABP8KIU0_9ACTN</name>
<evidence type="ECO:0000259" key="3">
    <source>
        <dbReference type="Pfam" id="PF00817"/>
    </source>
</evidence>
<dbReference type="EMBL" id="BAABFR010000179">
    <property type="protein sequence ID" value="GAA4407422.1"/>
    <property type="molecule type" value="Genomic_DNA"/>
</dbReference>
<gene>
    <name evidence="4" type="ORF">GCM10023147_51440</name>
</gene>
<evidence type="ECO:0000256" key="1">
    <source>
        <dbReference type="ARBA" id="ARBA00022763"/>
    </source>
</evidence>
<keyword evidence="1" id="KW-0227">DNA damage</keyword>
<dbReference type="PANTHER" id="PTHR35369:SF2">
    <property type="entry name" value="BLR3025 PROTEIN"/>
    <property type="match status" value="1"/>
</dbReference>
<dbReference type="PANTHER" id="PTHR35369">
    <property type="entry name" value="BLR3025 PROTEIN-RELATED"/>
    <property type="match status" value="1"/>
</dbReference>
<feature type="domain" description="UmuC" evidence="3">
    <location>
        <begin position="11"/>
        <end position="134"/>
    </location>
</feature>
<accession>A0ABP8KIU0</accession>
<comment type="caution">
    <text evidence="4">The sequence shown here is derived from an EMBL/GenBank/DDBJ whole genome shotgun (WGS) entry which is preliminary data.</text>
</comment>
<feature type="region of interest" description="Disordered" evidence="2">
    <location>
        <begin position="211"/>
        <end position="232"/>
    </location>
</feature>
<dbReference type="InterPro" id="IPR050356">
    <property type="entry name" value="SulA_CellDiv_inhibitor"/>
</dbReference>
<proteinExistence type="predicted"/>
<evidence type="ECO:0000313" key="4">
    <source>
        <dbReference type="EMBL" id="GAA4407422.1"/>
    </source>
</evidence>
<dbReference type="InterPro" id="IPR043502">
    <property type="entry name" value="DNA/RNA_pol_sf"/>
</dbReference>
<evidence type="ECO:0000313" key="5">
    <source>
        <dbReference type="Proteomes" id="UP001500635"/>
    </source>
</evidence>
<evidence type="ECO:0000256" key="2">
    <source>
        <dbReference type="SAM" id="MobiDB-lite"/>
    </source>
</evidence>
<organism evidence="4 5">
    <name type="scientific">Tsukamurella soli</name>
    <dbReference type="NCBI Taxonomy" id="644556"/>
    <lineage>
        <taxon>Bacteria</taxon>
        <taxon>Bacillati</taxon>
        <taxon>Actinomycetota</taxon>
        <taxon>Actinomycetes</taxon>
        <taxon>Mycobacteriales</taxon>
        <taxon>Tsukamurellaceae</taxon>
        <taxon>Tsukamurella</taxon>
    </lineage>
</organism>
<feature type="region of interest" description="Disordered" evidence="2">
    <location>
        <begin position="393"/>
        <end position="416"/>
    </location>
</feature>
<dbReference type="CDD" id="cd03468">
    <property type="entry name" value="PolY_like"/>
    <property type="match status" value="1"/>
</dbReference>